<feature type="compositionally biased region" description="Basic and acidic residues" evidence="1">
    <location>
        <begin position="29"/>
        <end position="45"/>
    </location>
</feature>
<accession>A0A0F7L569</accession>
<sequence>MPMRARQLSPATGWLSRGSPAGSTANDPRQVESNRRDRGINRGPREQTAQAPTAGAHRRTWPPGRGLATRRRSARARPARACPRARAGADGRPRG</sequence>
<evidence type="ECO:0000313" key="2">
    <source>
        <dbReference type="EMBL" id="AKH47075.1"/>
    </source>
</evidence>
<name>A0A0F7L569_9VIRU</name>
<reference evidence="2" key="1">
    <citation type="journal article" date="2015" name="Front. Microbiol.">
        <title>Combining genomic sequencing methods to explore viral diversity and reveal potential virus-host interactions.</title>
        <authorList>
            <person name="Chow C.E."/>
            <person name="Winget D.M."/>
            <person name="White R.A.III."/>
            <person name="Hallam S.J."/>
            <person name="Suttle C.A."/>
        </authorList>
    </citation>
    <scope>NUCLEOTIDE SEQUENCE</scope>
    <source>
        <strain evidence="2">Anoxic2_5</strain>
    </source>
</reference>
<proteinExistence type="predicted"/>
<protein>
    <submittedName>
        <fullName evidence="2">Uncharacterized protein</fullName>
    </submittedName>
</protein>
<organism evidence="2">
    <name type="scientific">uncultured marine virus</name>
    <dbReference type="NCBI Taxonomy" id="186617"/>
    <lineage>
        <taxon>Viruses</taxon>
        <taxon>environmental samples</taxon>
    </lineage>
</organism>
<dbReference type="EMBL" id="KR029589">
    <property type="protein sequence ID" value="AKH47075.1"/>
    <property type="molecule type" value="Genomic_DNA"/>
</dbReference>
<feature type="compositionally biased region" description="Basic residues" evidence="1">
    <location>
        <begin position="68"/>
        <end position="78"/>
    </location>
</feature>
<feature type="region of interest" description="Disordered" evidence="1">
    <location>
        <begin position="1"/>
        <end position="95"/>
    </location>
</feature>
<evidence type="ECO:0000256" key="1">
    <source>
        <dbReference type="SAM" id="MobiDB-lite"/>
    </source>
</evidence>
<reference evidence="2" key="2">
    <citation type="submission" date="2015-03" db="EMBL/GenBank/DDBJ databases">
        <authorList>
            <person name="Chow C.-E.T."/>
            <person name="Winget D.M."/>
            <person name="White R.A.III."/>
            <person name="Hallam S.J."/>
            <person name="Suttle C.A."/>
        </authorList>
    </citation>
    <scope>NUCLEOTIDE SEQUENCE</scope>
    <source>
        <strain evidence="2">Anoxic2_5</strain>
    </source>
</reference>